<evidence type="ECO:0000256" key="6">
    <source>
        <dbReference type="ARBA" id="ARBA00022833"/>
    </source>
</evidence>
<dbReference type="InterPro" id="IPR002893">
    <property type="entry name" value="Znf_MYND"/>
</dbReference>
<dbReference type="GO" id="GO:0005634">
    <property type="term" value="C:nucleus"/>
    <property type="evidence" value="ECO:0007669"/>
    <property type="project" value="TreeGrafter"/>
</dbReference>
<comment type="caution">
    <text evidence="9">The sequence shown here is derived from an EMBL/GenBank/DDBJ whole genome shotgun (WGS) entry which is preliminary data.</text>
</comment>
<dbReference type="GO" id="GO:0008168">
    <property type="term" value="F:methyltransferase activity"/>
    <property type="evidence" value="ECO:0007669"/>
    <property type="project" value="UniProtKB-KW"/>
</dbReference>
<evidence type="ECO:0000256" key="5">
    <source>
        <dbReference type="ARBA" id="ARBA00022771"/>
    </source>
</evidence>
<dbReference type="EMBL" id="JASPKY010000101">
    <property type="protein sequence ID" value="KAK9737325.1"/>
    <property type="molecule type" value="Genomic_DNA"/>
</dbReference>
<evidence type="ECO:0000313" key="9">
    <source>
        <dbReference type="EMBL" id="KAK9737325.1"/>
    </source>
</evidence>
<dbReference type="InterPro" id="IPR046341">
    <property type="entry name" value="SET_dom_sf"/>
</dbReference>
<evidence type="ECO:0000313" key="10">
    <source>
        <dbReference type="Proteomes" id="UP001458880"/>
    </source>
</evidence>
<keyword evidence="2" id="KW-0808">Transferase</keyword>
<dbReference type="Gene3D" id="1.10.220.160">
    <property type="match status" value="1"/>
</dbReference>
<keyword evidence="4" id="KW-0479">Metal-binding</keyword>
<keyword evidence="1" id="KW-0489">Methyltransferase</keyword>
<dbReference type="PANTHER" id="PTHR46165">
    <property type="entry name" value="SET AND MYND DOMAIN-CONTAINING PROTEIN 4"/>
    <property type="match status" value="1"/>
</dbReference>
<dbReference type="GO" id="GO:0008270">
    <property type="term" value="F:zinc ion binding"/>
    <property type="evidence" value="ECO:0007669"/>
    <property type="project" value="UniProtKB-KW"/>
</dbReference>
<feature type="domain" description="MYND-type" evidence="8">
    <location>
        <begin position="167"/>
        <end position="206"/>
    </location>
</feature>
<dbReference type="PANTHER" id="PTHR46165:SF2">
    <property type="entry name" value="SET AND MYND DOMAIN-CONTAINING PROTEIN 4"/>
    <property type="match status" value="1"/>
</dbReference>
<keyword evidence="5 7" id="KW-0863">Zinc-finger</keyword>
<organism evidence="9 10">
    <name type="scientific">Popillia japonica</name>
    <name type="common">Japanese beetle</name>
    <dbReference type="NCBI Taxonomy" id="7064"/>
    <lineage>
        <taxon>Eukaryota</taxon>
        <taxon>Metazoa</taxon>
        <taxon>Ecdysozoa</taxon>
        <taxon>Arthropoda</taxon>
        <taxon>Hexapoda</taxon>
        <taxon>Insecta</taxon>
        <taxon>Pterygota</taxon>
        <taxon>Neoptera</taxon>
        <taxon>Endopterygota</taxon>
        <taxon>Coleoptera</taxon>
        <taxon>Polyphaga</taxon>
        <taxon>Scarabaeiformia</taxon>
        <taxon>Scarabaeidae</taxon>
        <taxon>Rutelinae</taxon>
        <taxon>Popillia</taxon>
    </lineage>
</organism>
<evidence type="ECO:0000256" key="4">
    <source>
        <dbReference type="ARBA" id="ARBA00022723"/>
    </source>
</evidence>
<reference evidence="9 10" key="1">
    <citation type="journal article" date="2024" name="BMC Genomics">
        <title>De novo assembly and annotation of Popillia japonica's genome with initial clues to its potential as an invasive pest.</title>
        <authorList>
            <person name="Cucini C."/>
            <person name="Boschi S."/>
            <person name="Funari R."/>
            <person name="Cardaioli E."/>
            <person name="Iannotti N."/>
            <person name="Marturano G."/>
            <person name="Paoli F."/>
            <person name="Bruttini M."/>
            <person name="Carapelli A."/>
            <person name="Frati F."/>
            <person name="Nardi F."/>
        </authorList>
    </citation>
    <scope>NUCLEOTIDE SEQUENCE [LARGE SCALE GENOMIC DNA]</scope>
    <source>
        <strain evidence="9">DMR45628</strain>
    </source>
</reference>
<keyword evidence="3" id="KW-0949">S-adenosyl-L-methionine</keyword>
<dbReference type="SUPFAM" id="SSF82199">
    <property type="entry name" value="SET domain"/>
    <property type="match status" value="1"/>
</dbReference>
<dbReference type="PROSITE" id="PS01360">
    <property type="entry name" value="ZF_MYND_1"/>
    <property type="match status" value="1"/>
</dbReference>
<dbReference type="Gene3D" id="6.10.140.2220">
    <property type="match status" value="1"/>
</dbReference>
<dbReference type="SUPFAM" id="SSF144232">
    <property type="entry name" value="HIT/MYND zinc finger-like"/>
    <property type="match status" value="1"/>
</dbReference>
<gene>
    <name evidence="9" type="ORF">QE152_g10767</name>
</gene>
<name>A0AAW1LUE2_POPJA</name>
<evidence type="ECO:0000259" key="8">
    <source>
        <dbReference type="PROSITE" id="PS50865"/>
    </source>
</evidence>
<protein>
    <recommendedName>
        <fullName evidence="8">MYND-type domain-containing protein</fullName>
    </recommendedName>
</protein>
<dbReference type="Proteomes" id="UP001458880">
    <property type="component" value="Unassembled WGS sequence"/>
</dbReference>
<keyword evidence="6" id="KW-0862">Zinc</keyword>
<dbReference type="GO" id="GO:0005737">
    <property type="term" value="C:cytoplasm"/>
    <property type="evidence" value="ECO:0007669"/>
    <property type="project" value="TreeGrafter"/>
</dbReference>
<proteinExistence type="predicted"/>
<evidence type="ECO:0000256" key="1">
    <source>
        <dbReference type="ARBA" id="ARBA00022603"/>
    </source>
</evidence>
<dbReference type="GO" id="GO:0042826">
    <property type="term" value="F:histone deacetylase binding"/>
    <property type="evidence" value="ECO:0007669"/>
    <property type="project" value="TreeGrafter"/>
</dbReference>
<dbReference type="GO" id="GO:0032259">
    <property type="term" value="P:methylation"/>
    <property type="evidence" value="ECO:0007669"/>
    <property type="project" value="UniProtKB-KW"/>
</dbReference>
<dbReference type="AlphaFoldDB" id="A0AAW1LUE2"/>
<evidence type="ECO:0000256" key="7">
    <source>
        <dbReference type="PROSITE-ProRule" id="PRU00134"/>
    </source>
</evidence>
<dbReference type="Gene3D" id="2.170.270.10">
    <property type="entry name" value="SET domain"/>
    <property type="match status" value="1"/>
</dbReference>
<evidence type="ECO:0000256" key="3">
    <source>
        <dbReference type="ARBA" id="ARBA00022691"/>
    </source>
</evidence>
<sequence length="602" mass="70468">MAPNKKKKKGKNNLPKKNTFGMPNIIIEDDSDDNAKCAFNLNECIKSEFAEEFDLFAYFFDHLRKTRHIAHIINNISEVCNSEPEKLFECLSANYSSDPKFVPIQFNVCNDVFGVSTKITIKFNKLRNRYVEANSEIKRGEVLSIEKGFVFTDKPNTANNRFSVYRCHNCLRVVNYFVTCPYCDVAIFCGYNCRNNSWYQYHVWECYGLQRNFWNISSPEYVGMRLLFLGAKHKFDIGDEEFQERYDKESDIYASGKFKNPYKYLYRLTYNLKNKSRMDLLHMLTKCATILIYLIERLLVRHYSQAEVHNIKCDQIIMVSAPFYDRVDFSSAGIFVSESIYGSNCKPNTTFCIRENILVIKATENIKSGQKITVNWHPDQENCSCDHCLQKCQLNAFICLDCKGPIMPQKDADKLKYRSFDYSNVFKDIKTPNGTSLFCKNCKNTYDMEIYEHLNNIGQYYIGDFKQDRNICALRKAIEEYKNVFQPTHVFFSYLYIMALEFYISNRYTDNPEELADILTKYLVIVELHFGKYSKSLLSGRCSMILQILDTYYGFTFPPVILKICRKLLQSIKILGEFHCISYKIHILEGVIRTNYKNVNLC</sequence>
<evidence type="ECO:0000256" key="2">
    <source>
        <dbReference type="ARBA" id="ARBA00022679"/>
    </source>
</evidence>
<dbReference type="InterPro" id="IPR052097">
    <property type="entry name" value="SET-MYND_domain_protein"/>
</dbReference>
<accession>A0AAW1LUE2</accession>
<dbReference type="PROSITE" id="PS50865">
    <property type="entry name" value="ZF_MYND_2"/>
    <property type="match status" value="1"/>
</dbReference>
<keyword evidence="10" id="KW-1185">Reference proteome</keyword>